<evidence type="ECO:0000256" key="2">
    <source>
        <dbReference type="SAM" id="MobiDB-lite"/>
    </source>
</evidence>
<evidence type="ECO:0000313" key="5">
    <source>
        <dbReference type="Proteomes" id="UP000289738"/>
    </source>
</evidence>
<dbReference type="EMBL" id="SDMP01000003">
    <property type="protein sequence ID" value="RYR67042.1"/>
    <property type="molecule type" value="Genomic_DNA"/>
</dbReference>
<dbReference type="GO" id="GO:0003676">
    <property type="term" value="F:nucleic acid binding"/>
    <property type="evidence" value="ECO:0007669"/>
    <property type="project" value="InterPro"/>
</dbReference>
<dbReference type="GO" id="GO:0008270">
    <property type="term" value="F:zinc ion binding"/>
    <property type="evidence" value="ECO:0007669"/>
    <property type="project" value="UniProtKB-KW"/>
</dbReference>
<protein>
    <recommendedName>
        <fullName evidence="3">CCHC-type domain-containing protein</fullName>
    </recommendedName>
</protein>
<keyword evidence="5" id="KW-1185">Reference proteome</keyword>
<gene>
    <name evidence="4" type="ORF">Ahy_A03g013279</name>
</gene>
<dbReference type="Proteomes" id="UP000289738">
    <property type="component" value="Chromosome A03"/>
</dbReference>
<dbReference type="AlphaFoldDB" id="A0A445DV14"/>
<keyword evidence="1" id="KW-0863">Zinc-finger</keyword>
<dbReference type="InterPro" id="IPR036875">
    <property type="entry name" value="Znf_CCHC_sf"/>
</dbReference>
<comment type="caution">
    <text evidence="4">The sequence shown here is derived from an EMBL/GenBank/DDBJ whole genome shotgun (WGS) entry which is preliminary data.</text>
</comment>
<feature type="region of interest" description="Disordered" evidence="2">
    <location>
        <begin position="280"/>
        <end position="314"/>
    </location>
</feature>
<dbReference type="SUPFAM" id="SSF57756">
    <property type="entry name" value="Retrovirus zinc finger-like domains"/>
    <property type="match status" value="1"/>
</dbReference>
<evidence type="ECO:0000256" key="1">
    <source>
        <dbReference type="PROSITE-ProRule" id="PRU00047"/>
    </source>
</evidence>
<keyword evidence="1" id="KW-0479">Metal-binding</keyword>
<evidence type="ECO:0000313" key="4">
    <source>
        <dbReference type="EMBL" id="RYR67042.1"/>
    </source>
</evidence>
<dbReference type="PROSITE" id="PS50158">
    <property type="entry name" value="ZF_CCHC"/>
    <property type="match status" value="1"/>
</dbReference>
<feature type="compositionally biased region" description="Basic and acidic residues" evidence="2">
    <location>
        <begin position="178"/>
        <end position="196"/>
    </location>
</feature>
<proteinExistence type="predicted"/>
<reference evidence="4 5" key="1">
    <citation type="submission" date="2019-01" db="EMBL/GenBank/DDBJ databases">
        <title>Sequencing of cultivated peanut Arachis hypogaea provides insights into genome evolution and oil improvement.</title>
        <authorList>
            <person name="Chen X."/>
        </authorList>
    </citation>
    <scope>NUCLEOTIDE SEQUENCE [LARGE SCALE GENOMIC DNA]</scope>
    <source>
        <strain evidence="5">cv. Fuhuasheng</strain>
        <tissue evidence="4">Leaves</tissue>
    </source>
</reference>
<feature type="compositionally biased region" description="Polar residues" evidence="2">
    <location>
        <begin position="100"/>
        <end position="110"/>
    </location>
</feature>
<dbReference type="Gene3D" id="4.10.60.10">
    <property type="entry name" value="Zinc finger, CCHC-type"/>
    <property type="match status" value="1"/>
</dbReference>
<organism evidence="4 5">
    <name type="scientific">Arachis hypogaea</name>
    <name type="common">Peanut</name>
    <dbReference type="NCBI Taxonomy" id="3818"/>
    <lineage>
        <taxon>Eukaryota</taxon>
        <taxon>Viridiplantae</taxon>
        <taxon>Streptophyta</taxon>
        <taxon>Embryophyta</taxon>
        <taxon>Tracheophyta</taxon>
        <taxon>Spermatophyta</taxon>
        <taxon>Magnoliopsida</taxon>
        <taxon>eudicotyledons</taxon>
        <taxon>Gunneridae</taxon>
        <taxon>Pentapetalae</taxon>
        <taxon>rosids</taxon>
        <taxon>fabids</taxon>
        <taxon>Fabales</taxon>
        <taxon>Fabaceae</taxon>
        <taxon>Papilionoideae</taxon>
        <taxon>50 kb inversion clade</taxon>
        <taxon>dalbergioids sensu lato</taxon>
        <taxon>Dalbergieae</taxon>
        <taxon>Pterocarpus clade</taxon>
        <taxon>Arachis</taxon>
    </lineage>
</organism>
<sequence>MTLPFAYLAVSVTCQQKSQQHLDDDSALLKVLGTRLDDGLRRLENDADLLALVKDCRRNHHLINIYFEHVVSKPHVVDCISKDDNNPKPWTKPQAAKVSVNPTPANNINQKVKDTTKIRSGRQVKATPVDNDSDSHDSYETAEDSLYKPPKIIGDSIYSSDNDSGVDGGQSSRAKKVNLREKHRPANDRARDKAIDTDDSSYEDIESDECSDADSDDNLLKHPKMKHRENALYAQYQPFKKKNDKRLEEYFHEWLTMGMYRRTYQYNMDPVKGQKLWEKTGSPALVPPPIKLKLGRPTTKKRKDKVEGPTGTKTNVKRKYNPIRCMYCGEVGHNKRTCSKKKQDDAQEKARLMQLQLAVVPPLQGAPGLKADAVADTQPIQTLRAVPPAAPDEQTEISVS</sequence>
<feature type="region of interest" description="Disordered" evidence="2">
    <location>
        <begin position="85"/>
        <end position="217"/>
    </location>
</feature>
<feature type="domain" description="CCHC-type" evidence="3">
    <location>
        <begin position="324"/>
        <end position="340"/>
    </location>
</feature>
<dbReference type="InterPro" id="IPR001878">
    <property type="entry name" value="Znf_CCHC"/>
</dbReference>
<accession>A0A445DV14</accession>
<dbReference type="STRING" id="3818.A0A445DV14"/>
<keyword evidence="1" id="KW-0862">Zinc</keyword>
<name>A0A445DV14_ARAHY</name>
<evidence type="ECO:0000259" key="3">
    <source>
        <dbReference type="PROSITE" id="PS50158"/>
    </source>
</evidence>
<feature type="compositionally biased region" description="Acidic residues" evidence="2">
    <location>
        <begin position="197"/>
        <end position="217"/>
    </location>
</feature>